<reference evidence="2" key="2">
    <citation type="submission" date="2020-05" db="EMBL/GenBank/DDBJ databases">
        <authorList>
            <person name="Kim H.-S."/>
            <person name="Proctor R.H."/>
            <person name="Brown D.W."/>
        </authorList>
    </citation>
    <scope>NUCLEOTIDE SEQUENCE</scope>
    <source>
        <strain evidence="2">NRRL 45417</strain>
    </source>
</reference>
<organism evidence="2 3">
    <name type="scientific">Fusarium gaditjirri</name>
    <dbReference type="NCBI Taxonomy" id="282569"/>
    <lineage>
        <taxon>Eukaryota</taxon>
        <taxon>Fungi</taxon>
        <taxon>Dikarya</taxon>
        <taxon>Ascomycota</taxon>
        <taxon>Pezizomycotina</taxon>
        <taxon>Sordariomycetes</taxon>
        <taxon>Hypocreomycetidae</taxon>
        <taxon>Hypocreales</taxon>
        <taxon>Nectriaceae</taxon>
        <taxon>Fusarium</taxon>
        <taxon>Fusarium nisikadoi species complex</taxon>
    </lineage>
</organism>
<comment type="caution">
    <text evidence="2">The sequence shown here is derived from an EMBL/GenBank/DDBJ whole genome shotgun (WGS) entry which is preliminary data.</text>
</comment>
<feature type="region of interest" description="Disordered" evidence="1">
    <location>
        <begin position="1"/>
        <end position="145"/>
    </location>
</feature>
<evidence type="ECO:0000313" key="2">
    <source>
        <dbReference type="EMBL" id="KAF4959650.1"/>
    </source>
</evidence>
<keyword evidence="3" id="KW-1185">Reference proteome</keyword>
<dbReference type="AlphaFoldDB" id="A0A8H4TKF7"/>
<gene>
    <name evidence="2" type="ORF">FGADI_1573</name>
</gene>
<evidence type="ECO:0000313" key="3">
    <source>
        <dbReference type="Proteomes" id="UP000604273"/>
    </source>
</evidence>
<feature type="compositionally biased region" description="Polar residues" evidence="1">
    <location>
        <begin position="1"/>
        <end position="22"/>
    </location>
</feature>
<evidence type="ECO:0000256" key="1">
    <source>
        <dbReference type="SAM" id="MobiDB-lite"/>
    </source>
</evidence>
<dbReference type="Proteomes" id="UP000604273">
    <property type="component" value="Unassembled WGS sequence"/>
</dbReference>
<accession>A0A8H4TKF7</accession>
<dbReference type="EMBL" id="JABFAI010000031">
    <property type="protein sequence ID" value="KAF4959650.1"/>
    <property type="molecule type" value="Genomic_DNA"/>
</dbReference>
<proteinExistence type="predicted"/>
<reference evidence="2" key="1">
    <citation type="journal article" date="2020" name="BMC Genomics">
        <title>Correction to: Identification and distribution of gene clusters required for synthesis of sphingolipid metabolism inhibitors in diverse species of the filamentous fungus Fusarium.</title>
        <authorList>
            <person name="Kim H.S."/>
            <person name="Lohmar J.M."/>
            <person name="Busman M."/>
            <person name="Brown D.W."/>
            <person name="Naumann T.A."/>
            <person name="Divon H.H."/>
            <person name="Lysoe E."/>
            <person name="Uhlig S."/>
            <person name="Proctor R.H."/>
        </authorList>
    </citation>
    <scope>NUCLEOTIDE SEQUENCE</scope>
    <source>
        <strain evidence="2">NRRL 45417</strain>
    </source>
</reference>
<feature type="compositionally biased region" description="Basic and acidic residues" evidence="1">
    <location>
        <begin position="105"/>
        <end position="145"/>
    </location>
</feature>
<name>A0A8H4TKF7_9HYPO</name>
<feature type="compositionally biased region" description="Polar residues" evidence="1">
    <location>
        <begin position="44"/>
        <end position="58"/>
    </location>
</feature>
<protein>
    <submittedName>
        <fullName evidence="2">Uncharacterized protein</fullName>
    </submittedName>
</protein>
<sequence>MPDQSKNPDASKNPAQTKTSGVGNKGENLQPAEGGPSGSGGNLPAQNPSQGAYTATTSDGEHTAQAASRSGLMMREYEESLADKGPWTPVDLQYGHGRANTISNEEPKDKTTQDFYEDLKKIRQENKTDNNDRTEGKENDKQGKK</sequence>